<keyword evidence="1" id="KW-0812">Transmembrane</keyword>
<accession>A0A1X1KGJ9</accession>
<gene>
    <name evidence="2" type="ORF">B7697_07275</name>
</gene>
<evidence type="ECO:0008006" key="4">
    <source>
        <dbReference type="Google" id="ProtNLM"/>
    </source>
</evidence>
<evidence type="ECO:0000313" key="3">
    <source>
        <dbReference type="Proteomes" id="UP000193102"/>
    </source>
</evidence>
<dbReference type="EMBL" id="NCVI01000020">
    <property type="protein sequence ID" value="ORO98504.1"/>
    <property type="molecule type" value="Genomic_DNA"/>
</dbReference>
<dbReference type="RefSeq" id="WP_084951050.1">
    <property type="nucleotide sequence ID" value="NZ_JASHAA010000001.1"/>
</dbReference>
<protein>
    <recommendedName>
        <fullName evidence="4">DUF4190 domain-containing protein</fullName>
    </recommendedName>
</protein>
<dbReference type="Proteomes" id="UP000193102">
    <property type="component" value="Unassembled WGS sequence"/>
</dbReference>
<evidence type="ECO:0000313" key="2">
    <source>
        <dbReference type="EMBL" id="ORO98504.1"/>
    </source>
</evidence>
<organism evidence="2 3">
    <name type="scientific">Streptococcus mitis</name>
    <dbReference type="NCBI Taxonomy" id="28037"/>
    <lineage>
        <taxon>Bacteria</taxon>
        <taxon>Bacillati</taxon>
        <taxon>Bacillota</taxon>
        <taxon>Bacilli</taxon>
        <taxon>Lactobacillales</taxon>
        <taxon>Streptococcaceae</taxon>
        <taxon>Streptococcus</taxon>
        <taxon>Streptococcus mitis group</taxon>
    </lineage>
</organism>
<name>A0A1X1KGJ9_STRMT</name>
<comment type="caution">
    <text evidence="2">The sequence shown here is derived from an EMBL/GenBank/DDBJ whole genome shotgun (WGS) entry which is preliminary data.</text>
</comment>
<proteinExistence type="predicted"/>
<evidence type="ECO:0000256" key="1">
    <source>
        <dbReference type="SAM" id="Phobius"/>
    </source>
</evidence>
<feature type="transmembrane region" description="Helical" evidence="1">
    <location>
        <begin position="9"/>
        <end position="33"/>
    </location>
</feature>
<dbReference type="AlphaFoldDB" id="A0A1X1KGJ9"/>
<keyword evidence="1" id="KW-0472">Membrane</keyword>
<feature type="transmembrane region" description="Helical" evidence="1">
    <location>
        <begin position="53"/>
        <end position="76"/>
    </location>
</feature>
<keyword evidence="1" id="KW-1133">Transmembrane helix</keyword>
<sequence>MKEKKKNPLFVGILSIILGLLFPLGGIGLGITSLLYANSLQKESGLDYKTEKIIAIVGIVVSVINWVLGLILFMNFMN</sequence>
<reference evidence="2 3" key="1">
    <citation type="journal article" date="2016" name="Eur. J. Clin. Microbiol. Infect. Dis.">
        <title>Whole genome sequencing as a tool for phylogenetic analysis of clinical strains of Mitis group streptococci.</title>
        <authorList>
            <person name="Rasmussen L.H."/>
            <person name="Dargis R."/>
            <person name="Hojholt K."/>
            <person name="Christensen J.J."/>
            <person name="Skovgaard O."/>
            <person name="Justesen U.S."/>
            <person name="Rosenvinge F.S."/>
            <person name="Moser C."/>
            <person name="Lukjancenko O."/>
            <person name="Rasmussen S."/>
            <person name="Nielsen X.C."/>
        </authorList>
    </citation>
    <scope>NUCLEOTIDE SEQUENCE [LARGE SCALE GENOMIC DNA]</scope>
    <source>
        <strain evidence="2 3">RH_17024_08</strain>
    </source>
</reference>